<dbReference type="Proteomes" id="UP001147700">
    <property type="component" value="Unassembled WGS sequence"/>
</dbReference>
<dbReference type="InterPro" id="IPR036291">
    <property type="entry name" value="NAD(P)-bd_dom_sf"/>
</dbReference>
<dbReference type="InterPro" id="IPR005913">
    <property type="entry name" value="dTDP_dehydrorham_reduct"/>
</dbReference>
<comment type="pathway">
    <text evidence="2">Carbohydrate biosynthesis; dTDP-L-rhamnose biosynthesis.</text>
</comment>
<name>A0ABT4RBV3_9ACTN</name>
<keyword evidence="2" id="KW-0521">NADP</keyword>
<organism evidence="4 5">
    <name type="scientific">Solirubrobacter deserti</name>
    <dbReference type="NCBI Taxonomy" id="2282478"/>
    <lineage>
        <taxon>Bacteria</taxon>
        <taxon>Bacillati</taxon>
        <taxon>Actinomycetota</taxon>
        <taxon>Thermoleophilia</taxon>
        <taxon>Solirubrobacterales</taxon>
        <taxon>Solirubrobacteraceae</taxon>
        <taxon>Solirubrobacter</taxon>
    </lineage>
</organism>
<dbReference type="CDD" id="cd05254">
    <property type="entry name" value="dTDP_HR_like_SDR_e"/>
    <property type="match status" value="1"/>
</dbReference>
<proteinExistence type="inferred from homology"/>
<sequence length="281" mass="29129">MRLLVTGAAGMLGTDVVAAAAVRHEVVALARADLDITDAEAVRAAFHDTRPDAVINCAAYTNVDGAESDEETATRINGDGAGHLAAAAAEVQAHIVHVSTDYVFAGDATEPYPEDAPVGPIGAYGRSKLEGEVKVAQAAPASHSIVRTAWVFGPHGKNFVDTMLRLGAQREELSVVDDQLGCPTFTGHLAQALIEVAETRPNGILHVAGGGRCTWRDLAVATFAAAGMNVTVHPTTTAAFGAPAPRPAYSVLGSTRSDAPALPSWQEGLNAHLTLREVLAS</sequence>
<dbReference type="Gene3D" id="3.90.25.10">
    <property type="entry name" value="UDP-galactose 4-epimerase, domain 1"/>
    <property type="match status" value="1"/>
</dbReference>
<keyword evidence="2 4" id="KW-0560">Oxidoreductase</keyword>
<accession>A0ABT4RBV3</accession>
<dbReference type="Gene3D" id="3.40.50.720">
    <property type="entry name" value="NAD(P)-binding Rossmann-like Domain"/>
    <property type="match status" value="1"/>
</dbReference>
<evidence type="ECO:0000313" key="4">
    <source>
        <dbReference type="EMBL" id="MDA0135861.1"/>
    </source>
</evidence>
<comment type="caution">
    <text evidence="4">The sequence shown here is derived from an EMBL/GenBank/DDBJ whole genome shotgun (WGS) entry which is preliminary data.</text>
</comment>
<evidence type="ECO:0000256" key="1">
    <source>
        <dbReference type="ARBA" id="ARBA00010944"/>
    </source>
</evidence>
<feature type="domain" description="RmlD-like substrate binding" evidence="3">
    <location>
        <begin position="1"/>
        <end position="273"/>
    </location>
</feature>
<dbReference type="PANTHER" id="PTHR10491">
    <property type="entry name" value="DTDP-4-DEHYDRORHAMNOSE REDUCTASE"/>
    <property type="match status" value="1"/>
</dbReference>
<evidence type="ECO:0000259" key="3">
    <source>
        <dbReference type="Pfam" id="PF04321"/>
    </source>
</evidence>
<dbReference type="PANTHER" id="PTHR10491:SF4">
    <property type="entry name" value="METHIONINE ADENOSYLTRANSFERASE 2 SUBUNIT BETA"/>
    <property type="match status" value="1"/>
</dbReference>
<keyword evidence="5" id="KW-1185">Reference proteome</keyword>
<dbReference type="SUPFAM" id="SSF51735">
    <property type="entry name" value="NAD(P)-binding Rossmann-fold domains"/>
    <property type="match status" value="1"/>
</dbReference>
<protein>
    <recommendedName>
        <fullName evidence="2">dTDP-4-dehydrorhamnose reductase</fullName>
        <ecNumber evidence="2">1.1.1.133</ecNumber>
    </recommendedName>
</protein>
<comment type="similarity">
    <text evidence="1 2">Belongs to the dTDP-4-dehydrorhamnose reductase family.</text>
</comment>
<dbReference type="GO" id="GO:0008831">
    <property type="term" value="F:dTDP-4-dehydrorhamnose reductase activity"/>
    <property type="evidence" value="ECO:0007669"/>
    <property type="project" value="UniProtKB-EC"/>
</dbReference>
<reference evidence="4" key="1">
    <citation type="submission" date="2022-10" db="EMBL/GenBank/DDBJ databases">
        <title>The WGS of Solirubrobacter sp. CPCC 204708.</title>
        <authorList>
            <person name="Jiang Z."/>
        </authorList>
    </citation>
    <scope>NUCLEOTIDE SEQUENCE</scope>
    <source>
        <strain evidence="4">CPCC 204708</strain>
    </source>
</reference>
<dbReference type="Pfam" id="PF04321">
    <property type="entry name" value="RmlD_sub_bind"/>
    <property type="match status" value="1"/>
</dbReference>
<dbReference type="NCBIfam" id="TIGR01214">
    <property type="entry name" value="rmlD"/>
    <property type="match status" value="1"/>
</dbReference>
<evidence type="ECO:0000313" key="5">
    <source>
        <dbReference type="Proteomes" id="UP001147700"/>
    </source>
</evidence>
<dbReference type="EC" id="1.1.1.133" evidence="2"/>
<evidence type="ECO:0000256" key="2">
    <source>
        <dbReference type="RuleBase" id="RU364082"/>
    </source>
</evidence>
<gene>
    <name evidence="4" type="primary">rfbD</name>
    <name evidence="4" type="ORF">OJ962_00010</name>
</gene>
<dbReference type="InterPro" id="IPR029903">
    <property type="entry name" value="RmlD-like-bd"/>
</dbReference>
<dbReference type="EMBL" id="JAPCID010000001">
    <property type="protein sequence ID" value="MDA0135861.1"/>
    <property type="molecule type" value="Genomic_DNA"/>
</dbReference>
<dbReference type="RefSeq" id="WP_202954847.1">
    <property type="nucleotide sequence ID" value="NZ_JAPCID010000001.1"/>
</dbReference>
<comment type="function">
    <text evidence="2">Catalyzes the reduction of dTDP-6-deoxy-L-lyxo-4-hexulose to yield dTDP-L-rhamnose.</text>
</comment>